<gene>
    <name evidence="2" type="ORF">GCM10009836_49270</name>
</gene>
<sequence>MTSPLFCSTELAARIERAEVDLISAVSRASVARSGVAGFVTPLAGGAASFAGADSPYTKVVGLGFDGIPELDAVEEAYAAHGAPVSVELAHLADPDLAALLSDRGYRLEGFENVLGLDLSRPSDAVAPDGIEVRTSGDDEFEEWLAVVVDASVHPDTQGVPWHDDFPATAIEQAQRDSAAAGLTRYAAFRKGELAGGAEFRIVDGIAQLAGAGTAPAHRRHGVQSAMLAARLADARAAGCDIAVIVTQPGSKSQQNAQRRGFDLLYTRATLVRQP</sequence>
<feature type="domain" description="N-acetyltransferase" evidence="1">
    <location>
        <begin position="131"/>
        <end position="275"/>
    </location>
</feature>
<keyword evidence="3" id="KW-1185">Reference proteome</keyword>
<protein>
    <submittedName>
        <fullName evidence="2">GNAT family N-acetyltransferase</fullName>
    </submittedName>
</protein>
<evidence type="ECO:0000313" key="2">
    <source>
        <dbReference type="EMBL" id="GAA1863058.1"/>
    </source>
</evidence>
<dbReference type="SUPFAM" id="SSF55729">
    <property type="entry name" value="Acyl-CoA N-acyltransferases (Nat)"/>
    <property type="match status" value="1"/>
</dbReference>
<dbReference type="EMBL" id="BAAAQK010000018">
    <property type="protein sequence ID" value="GAA1863058.1"/>
    <property type="molecule type" value="Genomic_DNA"/>
</dbReference>
<proteinExistence type="predicted"/>
<dbReference type="RefSeq" id="WP_344421538.1">
    <property type="nucleotide sequence ID" value="NZ_BAAAQK010000018.1"/>
</dbReference>
<evidence type="ECO:0000313" key="3">
    <source>
        <dbReference type="Proteomes" id="UP001500449"/>
    </source>
</evidence>
<dbReference type="Gene3D" id="3.40.630.30">
    <property type="match status" value="1"/>
</dbReference>
<dbReference type="PROSITE" id="PS51186">
    <property type="entry name" value="GNAT"/>
    <property type="match status" value="1"/>
</dbReference>
<dbReference type="InterPro" id="IPR000182">
    <property type="entry name" value="GNAT_dom"/>
</dbReference>
<dbReference type="InterPro" id="IPR016181">
    <property type="entry name" value="Acyl_CoA_acyltransferase"/>
</dbReference>
<name>A0ABN2NDS0_9PSEU</name>
<reference evidence="2 3" key="1">
    <citation type="journal article" date="2019" name="Int. J. Syst. Evol. Microbiol.">
        <title>The Global Catalogue of Microorganisms (GCM) 10K type strain sequencing project: providing services to taxonomists for standard genome sequencing and annotation.</title>
        <authorList>
            <consortium name="The Broad Institute Genomics Platform"/>
            <consortium name="The Broad Institute Genome Sequencing Center for Infectious Disease"/>
            <person name="Wu L."/>
            <person name="Ma J."/>
        </authorList>
    </citation>
    <scope>NUCLEOTIDE SEQUENCE [LARGE SCALE GENOMIC DNA]</scope>
    <source>
        <strain evidence="2 3">JCM 16009</strain>
    </source>
</reference>
<organism evidence="2 3">
    <name type="scientific">Pseudonocardia ailaonensis</name>
    <dbReference type="NCBI Taxonomy" id="367279"/>
    <lineage>
        <taxon>Bacteria</taxon>
        <taxon>Bacillati</taxon>
        <taxon>Actinomycetota</taxon>
        <taxon>Actinomycetes</taxon>
        <taxon>Pseudonocardiales</taxon>
        <taxon>Pseudonocardiaceae</taxon>
        <taxon>Pseudonocardia</taxon>
    </lineage>
</organism>
<accession>A0ABN2NDS0</accession>
<dbReference type="Proteomes" id="UP001500449">
    <property type="component" value="Unassembled WGS sequence"/>
</dbReference>
<evidence type="ECO:0000259" key="1">
    <source>
        <dbReference type="PROSITE" id="PS51186"/>
    </source>
</evidence>
<comment type="caution">
    <text evidence="2">The sequence shown here is derived from an EMBL/GenBank/DDBJ whole genome shotgun (WGS) entry which is preliminary data.</text>
</comment>
<dbReference type="Pfam" id="PF00583">
    <property type="entry name" value="Acetyltransf_1"/>
    <property type="match status" value="1"/>
</dbReference>